<organism evidence="1">
    <name type="scientific">Salvia splendens</name>
    <name type="common">Scarlet sage</name>
    <dbReference type="NCBI Taxonomy" id="180675"/>
    <lineage>
        <taxon>Eukaryota</taxon>
        <taxon>Viridiplantae</taxon>
        <taxon>Streptophyta</taxon>
        <taxon>Embryophyta</taxon>
        <taxon>Tracheophyta</taxon>
        <taxon>Spermatophyta</taxon>
        <taxon>Magnoliopsida</taxon>
        <taxon>eudicotyledons</taxon>
        <taxon>Gunneridae</taxon>
        <taxon>Pentapetalae</taxon>
        <taxon>asterids</taxon>
        <taxon>lamiids</taxon>
        <taxon>Lamiales</taxon>
        <taxon>Lamiaceae</taxon>
        <taxon>Nepetoideae</taxon>
        <taxon>Mentheae</taxon>
        <taxon>Salviinae</taxon>
        <taxon>Salvia</taxon>
        <taxon>Salvia subgen. Calosphace</taxon>
        <taxon>core Calosphace</taxon>
    </lineage>
</organism>
<evidence type="ECO:0000313" key="1">
    <source>
        <dbReference type="EMBL" id="KAG6413771.1"/>
    </source>
</evidence>
<dbReference type="Proteomes" id="UP000298416">
    <property type="component" value="Unassembled WGS sequence"/>
</dbReference>
<sequence length="73" mass="7822">MTAATAVGRDVVAALEVTALAEGSVDGDGGATLIRQWLLLNLISTSRMKRLRDDVFLNPQFKRPFGSSSRGES</sequence>
<reference evidence="1" key="2">
    <citation type="submission" date="2020-08" db="EMBL/GenBank/DDBJ databases">
        <title>Plant Genome Project.</title>
        <authorList>
            <person name="Zhang R.-G."/>
        </authorList>
    </citation>
    <scope>NUCLEOTIDE SEQUENCE</scope>
    <source>
        <strain evidence="1">Huo1</strain>
        <tissue evidence="1">Leaf</tissue>
    </source>
</reference>
<dbReference type="AlphaFoldDB" id="A0A8X8ZR73"/>
<keyword evidence="2" id="KW-1185">Reference proteome</keyword>
<reference evidence="1" key="1">
    <citation type="submission" date="2018-01" db="EMBL/GenBank/DDBJ databases">
        <authorList>
            <person name="Mao J.F."/>
        </authorList>
    </citation>
    <scope>NUCLEOTIDE SEQUENCE</scope>
    <source>
        <strain evidence="1">Huo1</strain>
        <tissue evidence="1">Leaf</tissue>
    </source>
</reference>
<dbReference type="EMBL" id="PNBA02000009">
    <property type="protein sequence ID" value="KAG6413771.1"/>
    <property type="molecule type" value="Genomic_DNA"/>
</dbReference>
<protein>
    <submittedName>
        <fullName evidence="1">Uncharacterized protein</fullName>
    </submittedName>
</protein>
<evidence type="ECO:0000313" key="2">
    <source>
        <dbReference type="Proteomes" id="UP000298416"/>
    </source>
</evidence>
<name>A0A8X8ZR73_SALSN</name>
<comment type="caution">
    <text evidence="1">The sequence shown here is derived from an EMBL/GenBank/DDBJ whole genome shotgun (WGS) entry which is preliminary data.</text>
</comment>
<proteinExistence type="predicted"/>
<gene>
    <name evidence="1" type="ORF">SASPL_126485</name>
</gene>
<accession>A0A8X8ZR73</accession>